<evidence type="ECO:0000256" key="4">
    <source>
        <dbReference type="ARBA" id="ARBA00022553"/>
    </source>
</evidence>
<dbReference type="InterPro" id="IPR023213">
    <property type="entry name" value="CAT-like_dom_sf"/>
</dbReference>
<protein>
    <submittedName>
        <fullName evidence="6">Putative non-ribosomal peptide synthetase</fullName>
    </submittedName>
</protein>
<dbReference type="InterPro" id="IPR045851">
    <property type="entry name" value="AMP-bd_C_sf"/>
</dbReference>
<dbReference type="FunFam" id="3.30.300.30:FF:000010">
    <property type="entry name" value="Enterobactin synthetase component F"/>
    <property type="match status" value="2"/>
</dbReference>
<dbReference type="SUPFAM" id="SSF47336">
    <property type="entry name" value="ACP-like"/>
    <property type="match status" value="2"/>
</dbReference>
<feature type="domain" description="Carrier" evidence="5">
    <location>
        <begin position="1640"/>
        <end position="1714"/>
    </location>
</feature>
<evidence type="ECO:0000259" key="5">
    <source>
        <dbReference type="PROSITE" id="PS50075"/>
    </source>
</evidence>
<dbReference type="SMART" id="SM00823">
    <property type="entry name" value="PKS_PP"/>
    <property type="match status" value="2"/>
</dbReference>
<evidence type="ECO:0000313" key="7">
    <source>
        <dbReference type="Proteomes" id="UP000248640"/>
    </source>
</evidence>
<dbReference type="Proteomes" id="UP000248640">
    <property type="component" value="Chromosome 1"/>
</dbReference>
<dbReference type="InterPro" id="IPR000873">
    <property type="entry name" value="AMP-dep_synth/lig_dom"/>
</dbReference>
<reference evidence="6 7" key="1">
    <citation type="submission" date="2018-06" db="EMBL/GenBank/DDBJ databases">
        <authorList>
            <consortium name="Pathogen Informatics"/>
            <person name="Doyle S."/>
        </authorList>
    </citation>
    <scope>NUCLEOTIDE SEQUENCE [LARGE SCALE GENOMIC DNA]</scope>
    <source>
        <strain evidence="6 7">NCTC10038</strain>
    </source>
</reference>
<dbReference type="NCBIfam" id="TIGR01733">
    <property type="entry name" value="AA-adenyl-dom"/>
    <property type="match status" value="2"/>
</dbReference>
<gene>
    <name evidence="6" type="primary">viscC_2</name>
    <name evidence="6" type="ORF">NCTC10038_02576</name>
</gene>
<dbReference type="CDD" id="cd17651">
    <property type="entry name" value="A_NRPS_VisG_like"/>
    <property type="match status" value="1"/>
</dbReference>
<dbReference type="PANTHER" id="PTHR45527">
    <property type="entry name" value="NONRIBOSOMAL PEPTIDE SYNTHETASE"/>
    <property type="match status" value="1"/>
</dbReference>
<comment type="similarity">
    <text evidence="2">Belongs to the ATP-dependent AMP-binding enzyme family.</text>
</comment>
<dbReference type="PROSITE" id="PS50075">
    <property type="entry name" value="CARRIER"/>
    <property type="match status" value="2"/>
</dbReference>
<dbReference type="InterPro" id="IPR025110">
    <property type="entry name" value="AMP-bd_C"/>
</dbReference>
<dbReference type="FunFam" id="3.40.50.12780:FF:000012">
    <property type="entry name" value="Non-ribosomal peptide synthetase"/>
    <property type="match status" value="1"/>
</dbReference>
<dbReference type="SUPFAM" id="SSF52777">
    <property type="entry name" value="CoA-dependent acyltransferases"/>
    <property type="match status" value="2"/>
</dbReference>
<dbReference type="InterPro" id="IPR001242">
    <property type="entry name" value="Condensation_dom"/>
</dbReference>
<dbReference type="GO" id="GO:0043041">
    <property type="term" value="P:amino acid activation for nonribosomal peptide biosynthetic process"/>
    <property type="evidence" value="ECO:0007669"/>
    <property type="project" value="TreeGrafter"/>
</dbReference>
<dbReference type="CDD" id="cd17646">
    <property type="entry name" value="A_NRPS_AB3403-like"/>
    <property type="match status" value="1"/>
</dbReference>
<dbReference type="Pfam" id="PF00668">
    <property type="entry name" value="Condensation"/>
    <property type="match status" value="1"/>
</dbReference>
<evidence type="ECO:0000256" key="1">
    <source>
        <dbReference type="ARBA" id="ARBA00001957"/>
    </source>
</evidence>
<evidence type="ECO:0000256" key="2">
    <source>
        <dbReference type="ARBA" id="ARBA00006432"/>
    </source>
</evidence>
<dbReference type="InterPro" id="IPR020845">
    <property type="entry name" value="AMP-binding_CS"/>
</dbReference>
<dbReference type="Gene3D" id="2.30.38.10">
    <property type="entry name" value="Luciferase, Domain 3"/>
    <property type="match status" value="2"/>
</dbReference>
<dbReference type="FunFam" id="1.10.1200.10:FF:000005">
    <property type="entry name" value="Nonribosomal peptide synthetase 1"/>
    <property type="match status" value="2"/>
</dbReference>
<evidence type="ECO:0000256" key="3">
    <source>
        <dbReference type="ARBA" id="ARBA00022450"/>
    </source>
</evidence>
<dbReference type="FunFam" id="3.40.50.980:FF:000001">
    <property type="entry name" value="Non-ribosomal peptide synthetase"/>
    <property type="match status" value="2"/>
</dbReference>
<dbReference type="InterPro" id="IPR009081">
    <property type="entry name" value="PP-bd_ACP"/>
</dbReference>
<dbReference type="InterPro" id="IPR010071">
    <property type="entry name" value="AA_adenyl_dom"/>
</dbReference>
<keyword evidence="3" id="KW-0596">Phosphopantetheine</keyword>
<dbReference type="FunFam" id="3.40.50.980:FF:000002">
    <property type="entry name" value="Enterobactin synthetase component F"/>
    <property type="match status" value="1"/>
</dbReference>
<dbReference type="PANTHER" id="PTHR45527:SF1">
    <property type="entry name" value="FATTY ACID SYNTHASE"/>
    <property type="match status" value="1"/>
</dbReference>
<organism evidence="6 7">
    <name type="scientific">Pseudomonas fluorescens</name>
    <dbReference type="NCBI Taxonomy" id="294"/>
    <lineage>
        <taxon>Bacteria</taxon>
        <taxon>Pseudomonadati</taxon>
        <taxon>Pseudomonadota</taxon>
        <taxon>Gammaproteobacteria</taxon>
        <taxon>Pseudomonadales</taxon>
        <taxon>Pseudomonadaceae</taxon>
        <taxon>Pseudomonas</taxon>
    </lineage>
</organism>
<dbReference type="Pfam" id="PF00550">
    <property type="entry name" value="PP-binding"/>
    <property type="match status" value="2"/>
</dbReference>
<dbReference type="GO" id="GO:0031177">
    <property type="term" value="F:phosphopantetheine binding"/>
    <property type="evidence" value="ECO:0007669"/>
    <property type="project" value="InterPro"/>
</dbReference>
<keyword evidence="4" id="KW-0597">Phosphoprotein</keyword>
<dbReference type="Pfam" id="PF00501">
    <property type="entry name" value="AMP-binding"/>
    <property type="match status" value="2"/>
</dbReference>
<dbReference type="CDD" id="cd19544">
    <property type="entry name" value="E-C_NRPS"/>
    <property type="match status" value="1"/>
</dbReference>
<dbReference type="GO" id="GO:0044550">
    <property type="term" value="P:secondary metabolite biosynthetic process"/>
    <property type="evidence" value="ECO:0007669"/>
    <property type="project" value="UniProtKB-ARBA"/>
</dbReference>
<dbReference type="Pfam" id="PF13193">
    <property type="entry name" value="AMP-binding_C"/>
    <property type="match status" value="1"/>
</dbReference>
<dbReference type="GO" id="GO:0003824">
    <property type="term" value="F:catalytic activity"/>
    <property type="evidence" value="ECO:0007669"/>
    <property type="project" value="InterPro"/>
</dbReference>
<proteinExistence type="inferred from homology"/>
<dbReference type="NCBIfam" id="NF003417">
    <property type="entry name" value="PRK04813.1"/>
    <property type="match status" value="2"/>
</dbReference>
<dbReference type="SUPFAM" id="SSF56801">
    <property type="entry name" value="Acetyl-CoA synthetase-like"/>
    <property type="match status" value="2"/>
</dbReference>
<name>A0A8B4I860_PSEFL</name>
<dbReference type="Gene3D" id="3.40.50.980">
    <property type="match status" value="4"/>
</dbReference>
<dbReference type="Gene3D" id="1.10.1200.10">
    <property type="entry name" value="ACP-like"/>
    <property type="match status" value="2"/>
</dbReference>
<dbReference type="FunFam" id="2.30.38.10:FF:000001">
    <property type="entry name" value="Non-ribosomal peptide synthetase PvdI"/>
    <property type="match status" value="2"/>
</dbReference>
<dbReference type="PROSITE" id="PS00455">
    <property type="entry name" value="AMP_BINDING"/>
    <property type="match status" value="2"/>
</dbReference>
<dbReference type="Gene3D" id="3.30.559.10">
    <property type="entry name" value="Chloramphenicol acetyltransferase-like domain"/>
    <property type="match status" value="1"/>
</dbReference>
<evidence type="ECO:0000313" key="6">
    <source>
        <dbReference type="EMBL" id="SQF91153.1"/>
    </source>
</evidence>
<dbReference type="EMBL" id="LS483372">
    <property type="protein sequence ID" value="SQF91153.1"/>
    <property type="molecule type" value="Genomic_DNA"/>
</dbReference>
<dbReference type="Gene3D" id="3.30.300.30">
    <property type="match status" value="2"/>
</dbReference>
<feature type="domain" description="Carrier" evidence="5">
    <location>
        <begin position="576"/>
        <end position="650"/>
    </location>
</feature>
<accession>A0A8B4I860</accession>
<comment type="cofactor">
    <cofactor evidence="1">
        <name>pantetheine 4'-phosphate</name>
        <dbReference type="ChEBI" id="CHEBI:47942"/>
    </cofactor>
</comment>
<dbReference type="InterPro" id="IPR020806">
    <property type="entry name" value="PKS_PP-bd"/>
</dbReference>
<sequence length="1717" mass="187986">MGGEERSNYPLTLSVDDLGAGFGLTVLALPQIGAQRLCGYMHNAVEQLVTTLEQAPNTALHQLPMLPPAERETLLREFNATAADFPTGQTVQGAFEAQVERQPHAIAVQQDGESLTYQQLNQRANQLAHHLLALGVQPDDRVAICCRRGPQMLVGLLGILKAGAGYVPIDPAYPAERIAYLLQDSAPVAVLAEAGTRDLLGAVATVDLLDDSRQHLAVSNPQLAGLTAAHLAYVIYTSGSTGQPKGVMVEHRTVENLVHWHCEAFGLDARSHTSSVAGAGFDAMAWEVWPALCSGATLHVPPANVGNENIDELLAWWLAQPLDVSFLPTPVAEYAFSQNLQHPTLRILLIGGDRLRQFTQERRFAVINNYGPTEATVVATSGRVRAGQALHIGRPVANASAYVLDAHQRLVPVGVAGELYVGGGGVARGYLHRPDLSAERFLQDPFNEGRMYRTGDLVRWLPDGNLEYLGRNDDQVKVRGVRVELGEIESRLAALDSIGEAVVLVREGRLIAWFTEHYPLEIDTLRAQLREQLPDALVPAAYVKLDALPLTANGKLDRQALPQPDQASLLSRDYEAPQGEVETTLARIWAEVLQVEQVGRHDHFFELGGHSLLAVSLIERMRQVGLSADVRVLFSQPTLAALAAAVGSGREVQVPANRISVDCQRITPDMLTLVTLDQSTIDQVVARVPGGAANVQDIYPLAPLQEGILYHYITAEQGDPYLLQSHLAFDSVERLHAFAQALQHVINRHDILRTGVVWEGLVQPLQVVWRKAELSMQAVHLQGDVLAGLHERFDARRYRVDISQAPLIRLIYANDPANARVVVVLLYHHIALDHTAFDVVLREMQGYLLGHPAPTAAPMPYRNYVAQARLGVSEQEHERFFREMLGDVDEPTLPFGLQDVRGDGSAIEEHCLRLDSALNRRLRAQARLLGVSTASLFHLAWGQVLAATSGRHSVVFGTVLVGRMQGGEGADRALGVFINTLPLRLEIDAQGARAAVRATHARLTALLGHEHASLALAQRCSGVTAPAPLFSSMLNYRHRGAATQSADAQQAWEGMQTLVNDGRTNYPLTLNVDDLGDGYEVTALAQIDAQRVCGYMQTALAGLVDALEHAPHQALNRLPILGHDERHTLLVEFNSTQVHYNLDQTLHGLFEAQVERTPDAIAVKAGDLQLTYQALNERANRLAHHLRERGVQPDSRVGICVERGLDMVIGLLAILKAGGGYVPLDPAYPRERIAYMLQDSAPVVVLAQGATVELLGDVPVLDLDHDTWQHQPAANPQVPGLTAQHQAYVIYTSGSTGQPKGVINEHAGVVNRLLWMQDAYGLKAHDTVLQKTPFSFDVSVWEFFWPLLTGARLVMARPGGHKEPAYLCEVIEAEHITTLHFVPSMLEVFLAHGDVSQAAGLVRVMCSGEALPGSLVRRFKQQLPEIGLYNLYGPTEAAVDVTAWNCARPDVPDNTPIGKPIANTRMYLLDAQLQPVPLGVVGELFIGGVQVARGYLNRPELTAERFLKDPFTGGRMYRTGDVGRYLPDGNLEYLGRNDDQVKIRGLRIELGEIQARLLEHPQVNEAAVVARDDRLVAYYTGAPADIEHLRAHLLQHLPDFMVPALFVQLDALPLSPNGKLDRKALPAPGMDALRVREYAAPQGDTEILLAQLWAELLKVERVGRHDNFFELGGHSLLAVSLIGRLRQEGMEADVRALFEQPTLAGYAAITERMEIVL</sequence>
<dbReference type="InterPro" id="IPR036736">
    <property type="entry name" value="ACP-like_sf"/>
</dbReference>
<dbReference type="Gene3D" id="3.30.559.30">
    <property type="entry name" value="Nonribosomal peptide synthetase, condensation domain"/>
    <property type="match status" value="2"/>
</dbReference>
<dbReference type="GO" id="GO:0005737">
    <property type="term" value="C:cytoplasm"/>
    <property type="evidence" value="ECO:0007669"/>
    <property type="project" value="TreeGrafter"/>
</dbReference>